<evidence type="ECO:0000313" key="2">
    <source>
        <dbReference type="Proteomes" id="UP001056120"/>
    </source>
</evidence>
<keyword evidence="2" id="KW-1185">Reference proteome</keyword>
<dbReference type="Proteomes" id="UP001056120">
    <property type="component" value="Linkage Group LG08"/>
</dbReference>
<sequence>MAHLAPKIKDIFKELYLSKYCGRQLMWLKLNNKYELRKLNDFRGLSLSIVQLFSKQTWKKKIWLEASKHPFVIGEPVTCPYMPAPEAYRVVSNIC</sequence>
<reference evidence="2" key="1">
    <citation type="journal article" date="2022" name="Mol. Ecol. Resour.">
        <title>The genomes of chicory, endive, great burdock and yacon provide insights into Asteraceae palaeo-polyploidization history and plant inulin production.</title>
        <authorList>
            <person name="Fan W."/>
            <person name="Wang S."/>
            <person name="Wang H."/>
            <person name="Wang A."/>
            <person name="Jiang F."/>
            <person name="Liu H."/>
            <person name="Zhao H."/>
            <person name="Xu D."/>
            <person name="Zhang Y."/>
        </authorList>
    </citation>
    <scope>NUCLEOTIDE SEQUENCE [LARGE SCALE GENOMIC DNA]</scope>
    <source>
        <strain evidence="2">cv. Yunnan</strain>
    </source>
</reference>
<protein>
    <submittedName>
        <fullName evidence="1">Uncharacterized protein</fullName>
    </submittedName>
</protein>
<gene>
    <name evidence="1" type="ORF">L1987_22228</name>
</gene>
<comment type="caution">
    <text evidence="1">The sequence shown here is derived from an EMBL/GenBank/DDBJ whole genome shotgun (WGS) entry which is preliminary data.</text>
</comment>
<evidence type="ECO:0000313" key="1">
    <source>
        <dbReference type="EMBL" id="KAI3806329.1"/>
    </source>
</evidence>
<accession>A0ACB9IEG1</accession>
<name>A0ACB9IEG1_9ASTR</name>
<dbReference type="EMBL" id="CM042025">
    <property type="protein sequence ID" value="KAI3806329.1"/>
    <property type="molecule type" value="Genomic_DNA"/>
</dbReference>
<proteinExistence type="predicted"/>
<organism evidence="1 2">
    <name type="scientific">Smallanthus sonchifolius</name>
    <dbReference type="NCBI Taxonomy" id="185202"/>
    <lineage>
        <taxon>Eukaryota</taxon>
        <taxon>Viridiplantae</taxon>
        <taxon>Streptophyta</taxon>
        <taxon>Embryophyta</taxon>
        <taxon>Tracheophyta</taxon>
        <taxon>Spermatophyta</taxon>
        <taxon>Magnoliopsida</taxon>
        <taxon>eudicotyledons</taxon>
        <taxon>Gunneridae</taxon>
        <taxon>Pentapetalae</taxon>
        <taxon>asterids</taxon>
        <taxon>campanulids</taxon>
        <taxon>Asterales</taxon>
        <taxon>Asteraceae</taxon>
        <taxon>Asteroideae</taxon>
        <taxon>Heliantheae alliance</taxon>
        <taxon>Millerieae</taxon>
        <taxon>Smallanthus</taxon>
    </lineage>
</organism>
<reference evidence="1 2" key="2">
    <citation type="journal article" date="2022" name="Mol. Ecol. Resour.">
        <title>The genomes of chicory, endive, great burdock and yacon provide insights into Asteraceae paleo-polyploidization history and plant inulin production.</title>
        <authorList>
            <person name="Fan W."/>
            <person name="Wang S."/>
            <person name="Wang H."/>
            <person name="Wang A."/>
            <person name="Jiang F."/>
            <person name="Liu H."/>
            <person name="Zhao H."/>
            <person name="Xu D."/>
            <person name="Zhang Y."/>
        </authorList>
    </citation>
    <scope>NUCLEOTIDE SEQUENCE [LARGE SCALE GENOMIC DNA]</scope>
    <source>
        <strain evidence="2">cv. Yunnan</strain>
        <tissue evidence="1">Leaves</tissue>
    </source>
</reference>